<name>A0A1F7JBW5_9BACT</name>
<keyword evidence="1" id="KW-0812">Transmembrane</keyword>
<proteinExistence type="predicted"/>
<keyword evidence="1" id="KW-0472">Membrane</keyword>
<dbReference type="AlphaFoldDB" id="A0A1F7JBW5"/>
<accession>A0A1F7JBW5</accession>
<evidence type="ECO:0000313" key="3">
    <source>
        <dbReference type="Proteomes" id="UP000177418"/>
    </source>
</evidence>
<keyword evidence="1" id="KW-1133">Transmembrane helix</keyword>
<sequence length="205" mass="23539">MSKKMSHIIILVIVLILSHIISKSSLSQYDIQITGGIFIIYFLLKKTTVRKNFQLFDGVIATLIISNLVESTGGLASPFFFLYFFLIFTLSLLLEPIISITTTLTIVFLYILTAPQNLTLQDFLPLLSLPFLTPFALVLGEEYEQIIKKNNQIKDSNFFLSLVIKTHIHHLKKMVDSFMGDHELREIEKTVNKMEKSIEDYEKTM</sequence>
<gene>
    <name evidence="2" type="ORF">A3H78_00055</name>
</gene>
<evidence type="ECO:0000313" key="2">
    <source>
        <dbReference type="EMBL" id="OGK53065.1"/>
    </source>
</evidence>
<evidence type="ECO:0000256" key="1">
    <source>
        <dbReference type="SAM" id="Phobius"/>
    </source>
</evidence>
<feature type="transmembrane region" description="Helical" evidence="1">
    <location>
        <begin position="81"/>
        <end position="111"/>
    </location>
</feature>
<organism evidence="2 3">
    <name type="scientific">Candidatus Roizmanbacteria bacterium RIFCSPLOWO2_02_FULL_36_11</name>
    <dbReference type="NCBI Taxonomy" id="1802071"/>
    <lineage>
        <taxon>Bacteria</taxon>
        <taxon>Candidatus Roizmaniibacteriota</taxon>
    </lineage>
</organism>
<comment type="caution">
    <text evidence="2">The sequence shown here is derived from an EMBL/GenBank/DDBJ whole genome shotgun (WGS) entry which is preliminary data.</text>
</comment>
<dbReference type="EMBL" id="MGAV01000025">
    <property type="protein sequence ID" value="OGK53065.1"/>
    <property type="molecule type" value="Genomic_DNA"/>
</dbReference>
<dbReference type="Proteomes" id="UP000177418">
    <property type="component" value="Unassembled WGS sequence"/>
</dbReference>
<reference evidence="2 3" key="1">
    <citation type="journal article" date="2016" name="Nat. Commun.">
        <title>Thousands of microbial genomes shed light on interconnected biogeochemical processes in an aquifer system.</title>
        <authorList>
            <person name="Anantharaman K."/>
            <person name="Brown C.T."/>
            <person name="Hug L.A."/>
            <person name="Sharon I."/>
            <person name="Castelle C.J."/>
            <person name="Probst A.J."/>
            <person name="Thomas B.C."/>
            <person name="Singh A."/>
            <person name="Wilkins M.J."/>
            <person name="Karaoz U."/>
            <person name="Brodie E.L."/>
            <person name="Williams K.H."/>
            <person name="Hubbard S.S."/>
            <person name="Banfield J.F."/>
        </authorList>
    </citation>
    <scope>NUCLEOTIDE SEQUENCE [LARGE SCALE GENOMIC DNA]</scope>
</reference>
<protein>
    <submittedName>
        <fullName evidence="2">Uncharacterized protein</fullName>
    </submittedName>
</protein>